<dbReference type="EC" id="2.4.-.-" evidence="5"/>
<organism evidence="5 6">
    <name type="scientific">Brevibacillus brevis</name>
    <name type="common">Bacillus brevis</name>
    <dbReference type="NCBI Taxonomy" id="1393"/>
    <lineage>
        <taxon>Bacteria</taxon>
        <taxon>Bacillati</taxon>
        <taxon>Bacillota</taxon>
        <taxon>Bacilli</taxon>
        <taxon>Bacillales</taxon>
        <taxon>Paenibacillaceae</taxon>
        <taxon>Brevibacillus</taxon>
    </lineage>
</organism>
<proteinExistence type="inferred from homology"/>
<accession>A0ABY9T1G6</accession>
<evidence type="ECO:0000313" key="6">
    <source>
        <dbReference type="Proteomes" id="UP001256827"/>
    </source>
</evidence>
<protein>
    <submittedName>
        <fullName evidence="5">Glycosyltransferase family 2 protein</fullName>
        <ecNumber evidence="5">2.4.-.-</ecNumber>
    </submittedName>
</protein>
<keyword evidence="6" id="KW-1185">Reference proteome</keyword>
<dbReference type="EMBL" id="CP134050">
    <property type="protein sequence ID" value="WNC13334.1"/>
    <property type="molecule type" value="Genomic_DNA"/>
</dbReference>
<gene>
    <name evidence="5" type="ORF">RGB73_21920</name>
</gene>
<dbReference type="RefSeq" id="WP_310764829.1">
    <property type="nucleotide sequence ID" value="NZ_CP134050.1"/>
</dbReference>
<keyword evidence="2 5" id="KW-0328">Glycosyltransferase</keyword>
<dbReference type="PANTHER" id="PTHR43685">
    <property type="entry name" value="GLYCOSYLTRANSFERASE"/>
    <property type="match status" value="1"/>
</dbReference>
<sequence length="246" mass="28282">MGTSPHYPKVSMVTVTYQAIGQLEATIKSVAAQTYRNREYIVVDGGSSDGTLDLIESYRHVIDRVVSEPDRGIYDAMNKGLSLTAPDSDYIIFMNAGDVFFNDVVLDAILPGRRGETHLYGNIHRGGKLVIQPPRLGNFYMSTKMICHQSILFATRLHRRVQYDTRYHIAADYKAVLEMLQRGDVFEKVEQAVCKYEGGGISDLHRQELFSQRREIMRHYPALWRMYVGKRLLARCLPFRDQLRMR</sequence>
<comment type="similarity">
    <text evidence="1">Belongs to the glycosyltransferase 2 family.</text>
</comment>
<dbReference type="CDD" id="cd06433">
    <property type="entry name" value="GT_2_WfgS_like"/>
    <property type="match status" value="1"/>
</dbReference>
<dbReference type="Proteomes" id="UP001256827">
    <property type="component" value="Chromosome"/>
</dbReference>
<name>A0ABY9T1G6_BREBE</name>
<dbReference type="InterPro" id="IPR001173">
    <property type="entry name" value="Glyco_trans_2-like"/>
</dbReference>
<evidence type="ECO:0000259" key="4">
    <source>
        <dbReference type="Pfam" id="PF00535"/>
    </source>
</evidence>
<dbReference type="Gene3D" id="3.90.550.10">
    <property type="entry name" value="Spore Coat Polysaccharide Biosynthesis Protein SpsA, Chain A"/>
    <property type="match status" value="1"/>
</dbReference>
<evidence type="ECO:0000256" key="2">
    <source>
        <dbReference type="ARBA" id="ARBA00022676"/>
    </source>
</evidence>
<feature type="domain" description="Glycosyltransferase 2-like" evidence="4">
    <location>
        <begin position="11"/>
        <end position="114"/>
    </location>
</feature>
<evidence type="ECO:0000256" key="3">
    <source>
        <dbReference type="ARBA" id="ARBA00022679"/>
    </source>
</evidence>
<evidence type="ECO:0000313" key="5">
    <source>
        <dbReference type="EMBL" id="WNC13334.1"/>
    </source>
</evidence>
<dbReference type="InterPro" id="IPR029044">
    <property type="entry name" value="Nucleotide-diphossugar_trans"/>
</dbReference>
<keyword evidence="3 5" id="KW-0808">Transferase</keyword>
<dbReference type="Pfam" id="PF00535">
    <property type="entry name" value="Glycos_transf_2"/>
    <property type="match status" value="1"/>
</dbReference>
<dbReference type="PANTHER" id="PTHR43685:SF5">
    <property type="entry name" value="GLYCOSYLTRANSFERASE EPSE-RELATED"/>
    <property type="match status" value="1"/>
</dbReference>
<dbReference type="SUPFAM" id="SSF53448">
    <property type="entry name" value="Nucleotide-diphospho-sugar transferases"/>
    <property type="match status" value="1"/>
</dbReference>
<dbReference type="InterPro" id="IPR050834">
    <property type="entry name" value="Glycosyltransf_2"/>
</dbReference>
<reference evidence="5 6" key="1">
    <citation type="submission" date="2023-09" db="EMBL/GenBank/DDBJ databases">
        <title>Complete Genome and Methylome dissection of Bacillus brevis NEB573 original source of BbsI restriction endonuclease.</title>
        <authorList>
            <person name="Fomenkov A."/>
            <person name="Roberts R.D."/>
        </authorList>
    </citation>
    <scope>NUCLEOTIDE SEQUENCE [LARGE SCALE GENOMIC DNA]</scope>
    <source>
        <strain evidence="5 6">NEB573</strain>
    </source>
</reference>
<evidence type="ECO:0000256" key="1">
    <source>
        <dbReference type="ARBA" id="ARBA00006739"/>
    </source>
</evidence>
<dbReference type="GO" id="GO:0016757">
    <property type="term" value="F:glycosyltransferase activity"/>
    <property type="evidence" value="ECO:0007669"/>
    <property type="project" value="UniProtKB-KW"/>
</dbReference>